<dbReference type="GO" id="GO:0004842">
    <property type="term" value="F:ubiquitin-protein transferase activity"/>
    <property type="evidence" value="ECO:0007669"/>
    <property type="project" value="InterPro"/>
</dbReference>
<organism evidence="3 4">
    <name type="scientific">Hondaea fermentalgiana</name>
    <dbReference type="NCBI Taxonomy" id="2315210"/>
    <lineage>
        <taxon>Eukaryota</taxon>
        <taxon>Sar</taxon>
        <taxon>Stramenopiles</taxon>
        <taxon>Bigyra</taxon>
        <taxon>Labyrinthulomycetes</taxon>
        <taxon>Thraustochytrida</taxon>
        <taxon>Thraustochytriidae</taxon>
        <taxon>Hondaea</taxon>
    </lineage>
</organism>
<evidence type="ECO:0000313" key="4">
    <source>
        <dbReference type="Proteomes" id="UP000241890"/>
    </source>
</evidence>
<dbReference type="InParanoid" id="A0A2R5G0Q0"/>
<accession>A0A2R5G0Q0</accession>
<proteinExistence type="predicted"/>
<name>A0A2R5G0Q0_9STRA</name>
<comment type="caution">
    <text evidence="3">The sequence shown here is derived from an EMBL/GenBank/DDBJ whole genome shotgun (WGS) entry which is preliminary data.</text>
</comment>
<dbReference type="OrthoDB" id="203703at2759"/>
<reference evidence="3 4" key="1">
    <citation type="submission" date="2017-12" db="EMBL/GenBank/DDBJ databases">
        <title>Sequencing, de novo assembly and annotation of complete genome of a new Thraustochytrid species, strain FCC1311.</title>
        <authorList>
            <person name="Sedici K."/>
            <person name="Godart F."/>
            <person name="Aiese Cigliano R."/>
            <person name="Sanseverino W."/>
            <person name="Barakat M."/>
            <person name="Ortet P."/>
            <person name="Marechal E."/>
            <person name="Cagnac O."/>
            <person name="Amato A."/>
        </authorList>
    </citation>
    <scope>NUCLEOTIDE SEQUENCE [LARGE SCALE GENOMIC DNA]</scope>
</reference>
<dbReference type="GO" id="GO:0016567">
    <property type="term" value="P:protein ubiquitination"/>
    <property type="evidence" value="ECO:0007669"/>
    <property type="project" value="InterPro"/>
</dbReference>
<keyword evidence="4" id="KW-1185">Reference proteome</keyword>
<dbReference type="PROSITE" id="PS52053">
    <property type="entry name" value="NEL"/>
    <property type="match status" value="1"/>
</dbReference>
<sequence length="1109" mass="122232">MPTKTSLRDERSRVLQLCEAWVEEAGVGAAEVQQREEASFRVFEFFADRVSDKAARARRDQAKVRWTLLQRLHGTSLPRVVERVRHFVDALAQAGYADIDALRSFTVEALERVNARIPGDAISDEDLATLLRDCSRTPVLDLSDLSELRSLPDFGVFRGNLNASGMRNLKRLPSDSHFRGSLALVESGICEIPQRLEVDGHLWLSRCQHLRISRALSGVVIRGDLVLTGSPVKRLNGKGHHKVKILGDLDCDRCEHLEEIGSGLYIGRSLSARNCKQLRKLGSALEVGSYIEVQGCTALQKVPANLPVVNGLGISRCTGIKSIPLDISHIKGSLFAAQMPQLESLPPNLEVVEEMLNVACDPCLEALPRTLRTVGQLDASGCAALARLPKTQLTVNGECNLSGCTELRKLPKTLSTGTLRLRNCTQLEELPSNLNVNGNLDIAGCTRLRRIPDDLRKRVRQRVYLWNCPRLELPTGWSVRGDLFVHEDEGLFHLPDELEVQGDVWITHNVMRKFPKGLKARDSIFASDSGELESLNVDLDVPGMLVLARSPKLRSLGRNVRVGGMLNLANCALLTDLGGVRVGGSLNLRGCISLRALPPQLQVGGSLVLEGCTGLTSLPPCIFTWGAPKRGDKHDVFLAGSGIPLDVLDRLEADKVRYLRFHTASSMYSGQEGAIVHGEADVSEAVVAELADSKYARAARRKDALRHQVEASSDVTPRPRGASAMSLGTPAVALNRFRLRRERRRERGLPQDMARFGEENEEDHFASLPKALRYWAHLAGGEAPDVEGCVAAAHERGVLAFLSKLRASKEFKSEHLQPALAQRVVEAFDIVANDEYAREEVLERMGDAVDACGDKPVWALNQINLIAAIARARGDRAALRRVGRGTMRLEVVHEHCARKVASFKAADETCVYLRFETALKDVLELPVSSCDMLYSSHARVSAAELAAAREEALKVVDGTKAFESWLRAWPEWQRQRRLETSLRLRWENLPRNSRRFRASWADLCGNTNIADPVRVDGKGAVWSMRDLLRHWVATGLDLHNQPLSSADIRRITRARSVPRSHGAPPSAPGLEGVAVAVGPTGPAAKAQRVDHLLPRADRERRHHVASGQS</sequence>
<dbReference type="Pfam" id="PF14496">
    <property type="entry name" value="NEL"/>
    <property type="match status" value="1"/>
</dbReference>
<dbReference type="InterPro" id="IPR029487">
    <property type="entry name" value="NEL_dom"/>
</dbReference>
<feature type="region of interest" description="Disordered" evidence="1">
    <location>
        <begin position="1054"/>
        <end position="1109"/>
    </location>
</feature>
<dbReference type="Gene3D" id="1.20.58.360">
    <property type="entry name" value="Shigella T3SS effector IpaH defines"/>
    <property type="match status" value="1"/>
</dbReference>
<dbReference type="PANTHER" id="PTHR36766">
    <property type="entry name" value="PLANT BROAD-SPECTRUM MILDEW RESISTANCE PROTEIN RPW8"/>
    <property type="match status" value="1"/>
</dbReference>
<evidence type="ECO:0000259" key="2">
    <source>
        <dbReference type="PROSITE" id="PS52053"/>
    </source>
</evidence>
<evidence type="ECO:0000256" key="1">
    <source>
        <dbReference type="SAM" id="MobiDB-lite"/>
    </source>
</evidence>
<dbReference type="Gene3D" id="3.80.10.10">
    <property type="entry name" value="Ribonuclease Inhibitor"/>
    <property type="match status" value="2"/>
</dbReference>
<dbReference type="InterPro" id="IPR032675">
    <property type="entry name" value="LRR_dom_sf"/>
</dbReference>
<dbReference type="AlphaFoldDB" id="A0A2R5G0Q0"/>
<gene>
    <name evidence="3" type="ORF">FCC1311_000892</name>
</gene>
<dbReference type="Proteomes" id="UP000241890">
    <property type="component" value="Unassembled WGS sequence"/>
</dbReference>
<dbReference type="EMBL" id="BEYU01000001">
    <property type="protein sequence ID" value="GBG23869.1"/>
    <property type="molecule type" value="Genomic_DNA"/>
</dbReference>
<feature type="domain" description="NEL" evidence="2">
    <location>
        <begin position="767"/>
        <end position="1055"/>
    </location>
</feature>
<dbReference type="PANTHER" id="PTHR36766:SF30">
    <property type="entry name" value="TIR-NBS TYPE DISEASE RESISTANCE PROTEIN-RELATED"/>
    <property type="match status" value="1"/>
</dbReference>
<protein>
    <submittedName>
        <fullName evidence="3">Disease resistance protein TAO1</fullName>
    </submittedName>
</protein>
<feature type="compositionally biased region" description="Low complexity" evidence="1">
    <location>
        <begin position="1072"/>
        <end position="1086"/>
    </location>
</feature>
<feature type="compositionally biased region" description="Basic and acidic residues" evidence="1">
    <location>
        <begin position="1087"/>
        <end position="1099"/>
    </location>
</feature>
<evidence type="ECO:0000313" key="3">
    <source>
        <dbReference type="EMBL" id="GBG23869.1"/>
    </source>
</evidence>
<dbReference type="SUPFAM" id="SSF52058">
    <property type="entry name" value="L domain-like"/>
    <property type="match status" value="1"/>
</dbReference>
<feature type="compositionally biased region" description="Basic residues" evidence="1">
    <location>
        <begin position="1100"/>
        <end position="1109"/>
    </location>
</feature>